<dbReference type="AlphaFoldDB" id="A0A6J6UI93"/>
<dbReference type="EMBL" id="CAFBOS010000023">
    <property type="protein sequence ID" value="CAB4984628.1"/>
    <property type="molecule type" value="Genomic_DNA"/>
</dbReference>
<dbReference type="EMBL" id="CAEZYR010000094">
    <property type="protein sequence ID" value="CAB4758257.1"/>
    <property type="molecule type" value="Genomic_DNA"/>
</dbReference>
<accession>A0A6J6UI93</accession>
<dbReference type="EMBL" id="CAFABA010000179">
    <property type="protein sequence ID" value="CAB4836454.1"/>
    <property type="molecule type" value="Genomic_DNA"/>
</dbReference>
<protein>
    <submittedName>
        <fullName evidence="1">Unannotated protein</fullName>
    </submittedName>
</protein>
<evidence type="ECO:0000313" key="2">
    <source>
        <dbReference type="EMBL" id="CAB4836454.1"/>
    </source>
</evidence>
<gene>
    <name evidence="1" type="ORF">UFOPK2754_02235</name>
    <name evidence="2" type="ORF">UFOPK3139_02898</name>
    <name evidence="3" type="ORF">UFOPK3543_03066</name>
    <name evidence="4" type="ORF">UFOPK3967_00591</name>
</gene>
<sequence>MRFGWLANHQMLWWGLPPLRFRNVIFFAFGEDATRALSEDSNTSFDPEAWERIADADLPPSYLDYLAELDGAK</sequence>
<evidence type="ECO:0000313" key="4">
    <source>
        <dbReference type="EMBL" id="CAB4984628.1"/>
    </source>
</evidence>
<evidence type="ECO:0000313" key="3">
    <source>
        <dbReference type="EMBL" id="CAB4937922.1"/>
    </source>
</evidence>
<organism evidence="1">
    <name type="scientific">freshwater metagenome</name>
    <dbReference type="NCBI Taxonomy" id="449393"/>
    <lineage>
        <taxon>unclassified sequences</taxon>
        <taxon>metagenomes</taxon>
        <taxon>ecological metagenomes</taxon>
    </lineage>
</organism>
<name>A0A6J6UI93_9ZZZZ</name>
<proteinExistence type="predicted"/>
<evidence type="ECO:0000313" key="1">
    <source>
        <dbReference type="EMBL" id="CAB4758257.1"/>
    </source>
</evidence>
<dbReference type="EMBL" id="CAFBMH010000198">
    <property type="protein sequence ID" value="CAB4937922.1"/>
    <property type="molecule type" value="Genomic_DNA"/>
</dbReference>
<reference evidence="1" key="1">
    <citation type="submission" date="2020-05" db="EMBL/GenBank/DDBJ databases">
        <authorList>
            <person name="Chiriac C."/>
            <person name="Salcher M."/>
            <person name="Ghai R."/>
            <person name="Kavagutti S V."/>
        </authorList>
    </citation>
    <scope>NUCLEOTIDE SEQUENCE</scope>
</reference>